<evidence type="ECO:0000313" key="6">
    <source>
        <dbReference type="EMBL" id="MDX3135813.1"/>
    </source>
</evidence>
<dbReference type="GO" id="GO:0003677">
    <property type="term" value="F:DNA binding"/>
    <property type="evidence" value="ECO:0007669"/>
    <property type="project" value="UniProtKB-KW"/>
</dbReference>
<dbReference type="EMBL" id="JARAWN010000461">
    <property type="protein sequence ID" value="MDX3135813.1"/>
    <property type="molecule type" value="Genomic_DNA"/>
</dbReference>
<dbReference type="InterPro" id="IPR036390">
    <property type="entry name" value="WH_DNA-bd_sf"/>
</dbReference>
<dbReference type="SUPFAM" id="SSF46785">
    <property type="entry name" value="Winged helix' DNA-binding domain"/>
    <property type="match status" value="1"/>
</dbReference>
<feature type="domain" description="HTH lysR-type" evidence="5">
    <location>
        <begin position="1"/>
        <end position="58"/>
    </location>
</feature>
<comment type="similarity">
    <text evidence="1">Belongs to the LysR transcriptional regulatory family.</text>
</comment>
<dbReference type="PROSITE" id="PS50931">
    <property type="entry name" value="HTH_LYSR"/>
    <property type="match status" value="1"/>
</dbReference>
<dbReference type="InterPro" id="IPR000847">
    <property type="entry name" value="LysR_HTH_N"/>
</dbReference>
<dbReference type="GO" id="GO:0003700">
    <property type="term" value="F:DNA-binding transcription factor activity"/>
    <property type="evidence" value="ECO:0007669"/>
    <property type="project" value="InterPro"/>
</dbReference>
<dbReference type="FunFam" id="1.10.10.10:FF:000001">
    <property type="entry name" value="LysR family transcriptional regulator"/>
    <property type="match status" value="1"/>
</dbReference>
<evidence type="ECO:0000256" key="2">
    <source>
        <dbReference type="ARBA" id="ARBA00023015"/>
    </source>
</evidence>
<organism evidence="6 7">
    <name type="scientific">Streptomyces europaeiscabiei</name>
    <dbReference type="NCBI Taxonomy" id="146819"/>
    <lineage>
        <taxon>Bacteria</taxon>
        <taxon>Bacillati</taxon>
        <taxon>Actinomycetota</taxon>
        <taxon>Actinomycetes</taxon>
        <taxon>Kitasatosporales</taxon>
        <taxon>Streptomycetaceae</taxon>
        <taxon>Streptomyces</taxon>
    </lineage>
</organism>
<dbReference type="InterPro" id="IPR050950">
    <property type="entry name" value="HTH-type_LysR_regulators"/>
</dbReference>
<evidence type="ECO:0000313" key="7">
    <source>
        <dbReference type="Proteomes" id="UP001273589"/>
    </source>
</evidence>
<sequence length="102" mass="11328">MQLQQLRAFREVATELSITRAARNLHYAQSTVTTQIKNLEEAVGAELFDRSRRQLSLTDAGLRLLPHAERIIDIAAAARREIAMVARHGHGPRRPAGPPALL</sequence>
<evidence type="ECO:0000256" key="3">
    <source>
        <dbReference type="ARBA" id="ARBA00023125"/>
    </source>
</evidence>
<dbReference type="GO" id="GO:0005829">
    <property type="term" value="C:cytosol"/>
    <property type="evidence" value="ECO:0007669"/>
    <property type="project" value="TreeGrafter"/>
</dbReference>
<proteinExistence type="inferred from homology"/>
<keyword evidence="2" id="KW-0805">Transcription regulation</keyword>
<evidence type="ECO:0000256" key="1">
    <source>
        <dbReference type="ARBA" id="ARBA00009437"/>
    </source>
</evidence>
<dbReference type="InterPro" id="IPR036388">
    <property type="entry name" value="WH-like_DNA-bd_sf"/>
</dbReference>
<dbReference type="RefSeq" id="WP_319698459.1">
    <property type="nucleotide sequence ID" value="NZ_CP109154.1"/>
</dbReference>
<dbReference type="PANTHER" id="PTHR30419:SF8">
    <property type="entry name" value="NITROGEN ASSIMILATION TRANSCRIPTIONAL ACTIVATOR-RELATED"/>
    <property type="match status" value="1"/>
</dbReference>
<evidence type="ECO:0000259" key="5">
    <source>
        <dbReference type="PROSITE" id="PS50931"/>
    </source>
</evidence>
<dbReference type="AlphaFoldDB" id="A0AAJ2PXY0"/>
<evidence type="ECO:0000256" key="4">
    <source>
        <dbReference type="ARBA" id="ARBA00023163"/>
    </source>
</evidence>
<reference evidence="6" key="1">
    <citation type="journal article" date="2023" name="Microb. Genom.">
        <title>Mesoterricola silvestris gen. nov., sp. nov., Mesoterricola sediminis sp. nov., Geothrix oryzae sp. nov., Geothrix edaphica sp. nov., Geothrix rubra sp. nov., and Geothrix limicola sp. nov., six novel members of Acidobacteriota isolated from soils.</title>
        <authorList>
            <person name="Weisberg A.J."/>
            <person name="Pearce E."/>
            <person name="Kramer C.G."/>
            <person name="Chang J.H."/>
            <person name="Clarke C.R."/>
        </authorList>
    </citation>
    <scope>NUCLEOTIDE SEQUENCE</scope>
    <source>
        <strain evidence="6">ND06-05F</strain>
    </source>
</reference>
<keyword evidence="4" id="KW-0804">Transcription</keyword>
<accession>A0AAJ2PXY0</accession>
<dbReference type="PANTHER" id="PTHR30419">
    <property type="entry name" value="HTH-TYPE TRANSCRIPTIONAL REGULATOR YBHD"/>
    <property type="match status" value="1"/>
</dbReference>
<protein>
    <submittedName>
        <fullName evidence="6">LysR family transcriptional regulator</fullName>
    </submittedName>
</protein>
<dbReference type="Gene3D" id="1.10.10.10">
    <property type="entry name" value="Winged helix-like DNA-binding domain superfamily/Winged helix DNA-binding domain"/>
    <property type="match status" value="1"/>
</dbReference>
<comment type="caution">
    <text evidence="6">The sequence shown here is derived from an EMBL/GenBank/DDBJ whole genome shotgun (WGS) entry which is preliminary data.</text>
</comment>
<keyword evidence="3" id="KW-0238">DNA-binding</keyword>
<dbReference type="Proteomes" id="UP001273589">
    <property type="component" value="Unassembled WGS sequence"/>
</dbReference>
<dbReference type="Pfam" id="PF00126">
    <property type="entry name" value="HTH_1"/>
    <property type="match status" value="1"/>
</dbReference>
<dbReference type="PRINTS" id="PR00039">
    <property type="entry name" value="HTHLYSR"/>
</dbReference>
<gene>
    <name evidence="6" type="ORF">PV367_39830</name>
</gene>
<name>A0AAJ2PXY0_9ACTN</name>